<dbReference type="SUPFAM" id="SSF54211">
    <property type="entry name" value="Ribosomal protein S5 domain 2-like"/>
    <property type="match status" value="1"/>
</dbReference>
<dbReference type="FunFam" id="2.40.30.10:FF:000022">
    <property type="entry name" value="Elongation factor G, mitochondrial"/>
    <property type="match status" value="1"/>
</dbReference>
<feature type="domain" description="Tr-type G" evidence="20">
    <location>
        <begin position="543"/>
        <end position="829"/>
    </location>
</feature>
<dbReference type="PRINTS" id="PR00792">
    <property type="entry name" value="PEPSIN"/>
</dbReference>
<evidence type="ECO:0000256" key="2">
    <source>
        <dbReference type="ARBA" id="ARBA00005870"/>
    </source>
</evidence>
<protein>
    <recommendedName>
        <fullName evidence="15">Elongation factor G, mitochondrial</fullName>
        <shortName evidence="15">EF-Gmt</shortName>
    </recommendedName>
    <alternativeName>
        <fullName evidence="15">Elongation factor G 1, mitochondrial</fullName>
        <shortName evidence="15">mEF-G 1</shortName>
    </alternativeName>
    <alternativeName>
        <fullName evidence="15">Elongation factor G1</fullName>
    </alternativeName>
</protein>
<dbReference type="CDD" id="cd04091">
    <property type="entry name" value="mtEFG1_II_like"/>
    <property type="match status" value="1"/>
</dbReference>
<dbReference type="InterPro" id="IPR035649">
    <property type="entry name" value="EFG_V"/>
</dbReference>
<dbReference type="PROSITE" id="PS00301">
    <property type="entry name" value="G_TR_1"/>
    <property type="match status" value="1"/>
</dbReference>
<evidence type="ECO:0000256" key="13">
    <source>
        <dbReference type="ARBA" id="ARBA00023134"/>
    </source>
</evidence>
<comment type="caution">
    <text evidence="22">The sequence shown here is derived from an EMBL/GenBank/DDBJ whole genome shotgun (WGS) entry which is preliminary data.</text>
</comment>
<dbReference type="Gene3D" id="3.30.70.870">
    <property type="entry name" value="Elongation Factor G (Translational Gtpase), domain 3"/>
    <property type="match status" value="1"/>
</dbReference>
<accession>A0A9P5C7P8</accession>
<sequence length="1244" mass="134740">MKASPLAVAGVVLASAAHAQVVQFDIEKRHDAPRLRKRDATIDGTLSNQKVQGGYFINVEVGTPGQNITLQLDTGSSDVWVPASTAAICTQTSQRNPGCTFGSFNSDDSSTFQVVGENLFDITYVDGSSSKGDYIEDTFRINGINIQNLTMGLGLDTSIANGLVGVGYINDEASLGTTRQTYPNLPVVLQQQKLINTVAFSLWLNDLDASTGSILFGGIDTEKYHGDLTRINIISPDGGKTFTEFAVNLYQVQASSPSGTDTLSTSQQTLTAVLDSGTTLTYLPQDMAEQAWNEVGASFSDELGIAVVPCSVGNINGHFAFTFAGADGPTINVTLSELVLDLFSGGPPPQFSSGPNKGQSICEFGIQNTTDAPYLLGDTFLRSAFVTYDLVNNEIGIAPTNFNSTQTNVVAFASSGAPIPSSTSAPNQSNTGHSSSTQSGMSAASGFHDGDDNDNAASLTGAFSGPGMIVVGLTICYTLLGSAVFGAAILPLAYQGQLRAFSGSAPRLNAAQEALKKAQNDAASLTAESVAANLAPEEIQRLSSVRNIGIAAHIDSGKTTVTERVLFYTGRIKAIHEVRGKDAVGAKMDSMELEREKGITIQSAATFCDWKKTVNGKDEEYHINLIDTPGHIDFTIEVERALRVLDGAVMILCAVSAVQSQTITVDRQMKRYDVPRISFINKMDRMGANPWKAVEQINSKLKIPAAAIQIPIGAEDEFEGVVDIIEMKAMYFEGPRGTKVRVTDQVPANLQEFAAEKRQFLIEKLADVDDEIAELYLDEQEPTNAQIKAAIRRATIARKFTPVMMGSALADKGIQPMLDAVCDYLPNPGQIENTALDKTKGEETVALVPYNSLPFVGLAFKLEENNYGQLTYIRVYQGTLSKGTYLYNSRTDKKVRIPRIVRMHSNEMEDVNEVGAGEICAVFGVDCASGDTFTDGGLPYTMSSMFVPDAVMSLSIKPKRTGDADNFSKAMNRFQREDPTFRVHVDAESEETIISGMGELHLEVYVERLKREYKTECVTGQPRVAYRETISRRADFDYLLKRQSGGPGDFARVAGYIEPNDKPEENHYESQVVGGHIPDKFLSACSKGFELACEKGPLLGHRVIGSKMIINDGQTHVTDSSDYAFNLATQMAFRKAFPEAGGQVLEPLMKTTITAPNEFQGNILMLMNKRNATIHDTEIGSEDFTLICDCSLNAMFGFSSQLRAATQGKGEFSMEFSHYAPAPPHLQKELVAKYEAELEAKRTK</sequence>
<dbReference type="InterPro" id="IPR005225">
    <property type="entry name" value="Small_GTP-bd"/>
</dbReference>
<dbReference type="Gene3D" id="3.30.230.10">
    <property type="match status" value="1"/>
</dbReference>
<dbReference type="SUPFAM" id="SSF52540">
    <property type="entry name" value="P-loop containing nucleoside triphosphate hydrolases"/>
    <property type="match status" value="1"/>
</dbReference>
<dbReference type="PANTHER" id="PTHR43636">
    <property type="entry name" value="ELONGATION FACTOR G, MITOCHONDRIAL"/>
    <property type="match status" value="1"/>
</dbReference>
<evidence type="ECO:0000256" key="6">
    <source>
        <dbReference type="ARBA" id="ARBA00022741"/>
    </source>
</evidence>
<dbReference type="CDD" id="cd05474">
    <property type="entry name" value="SAP_like"/>
    <property type="match status" value="1"/>
</dbReference>
<dbReference type="PROSITE" id="PS00141">
    <property type="entry name" value="ASP_PROTEASE"/>
    <property type="match status" value="1"/>
</dbReference>
<dbReference type="InterPro" id="IPR000640">
    <property type="entry name" value="EFG_V-like"/>
</dbReference>
<dbReference type="InterPro" id="IPR027417">
    <property type="entry name" value="P-loop_NTPase"/>
</dbReference>
<reference evidence="22 23" key="1">
    <citation type="submission" date="2018-06" db="EMBL/GenBank/DDBJ databases">
        <title>Genome analysis of cellulolytic fungus Trichoderma lentiforme CFAM-422.</title>
        <authorList>
            <person name="Steindorff A.S."/>
            <person name="Formighieri E.F."/>
            <person name="Midorikawa G.E.O."/>
            <person name="Tamietti M.S."/>
            <person name="Ramos E.Z."/>
            <person name="Silva A.S."/>
            <person name="Bon E.P.S."/>
            <person name="Mendes T.D."/>
            <person name="Damaso M.C.T."/>
            <person name="Favaro L.C.L."/>
        </authorList>
    </citation>
    <scope>NUCLEOTIDE SEQUENCE [LARGE SCALE GENOMIC DNA]</scope>
    <source>
        <strain evidence="22 23">CFAM-422</strain>
    </source>
</reference>
<dbReference type="NCBIfam" id="TIGR00231">
    <property type="entry name" value="small_GTP"/>
    <property type="match status" value="1"/>
</dbReference>
<keyword evidence="10 15" id="KW-0648">Protein biosynthesis</keyword>
<comment type="similarity">
    <text evidence="2">Belongs to the TRAFAC class translation factor GTPase superfamily. Classic translation factor GTPase family. EF-G/EF-2 subfamily.</text>
</comment>
<feature type="active site" evidence="16">
    <location>
        <position position="73"/>
    </location>
</feature>
<proteinExistence type="inferred from homology"/>
<dbReference type="GO" id="GO:0070125">
    <property type="term" value="P:mitochondrial translational elongation"/>
    <property type="evidence" value="ECO:0007669"/>
    <property type="project" value="UniProtKB-UniRule"/>
</dbReference>
<dbReference type="InterPro" id="IPR001969">
    <property type="entry name" value="Aspartic_peptidase_AS"/>
</dbReference>
<feature type="region of interest" description="Disordered" evidence="18">
    <location>
        <begin position="420"/>
        <end position="449"/>
    </location>
</feature>
<dbReference type="PANTHER" id="PTHR43636:SF2">
    <property type="entry name" value="ELONGATION FACTOR G, MITOCHONDRIAL"/>
    <property type="match status" value="1"/>
</dbReference>
<evidence type="ECO:0000259" key="20">
    <source>
        <dbReference type="PROSITE" id="PS51722"/>
    </source>
</evidence>
<comment type="similarity">
    <text evidence="3 17">Belongs to the peptidase A1 family.</text>
</comment>
<dbReference type="InterPro" id="IPR047872">
    <property type="entry name" value="EFG_IV"/>
</dbReference>
<evidence type="ECO:0000256" key="3">
    <source>
        <dbReference type="ARBA" id="ARBA00007447"/>
    </source>
</evidence>
<dbReference type="FunFam" id="3.30.70.870:FF:000001">
    <property type="entry name" value="Elongation factor G"/>
    <property type="match status" value="1"/>
</dbReference>
<dbReference type="AlphaFoldDB" id="A0A9P5C7P8"/>
<comment type="subcellular location">
    <subcellularLocation>
        <location evidence="1 15">Mitochondrion</location>
    </subcellularLocation>
</comment>
<evidence type="ECO:0000256" key="1">
    <source>
        <dbReference type="ARBA" id="ARBA00004173"/>
    </source>
</evidence>
<dbReference type="Pfam" id="PF00026">
    <property type="entry name" value="Asp"/>
    <property type="match status" value="1"/>
</dbReference>
<dbReference type="FunFam" id="2.40.70.10:FF:000011">
    <property type="entry name" value="Aspartic protease"/>
    <property type="match status" value="1"/>
</dbReference>
<dbReference type="SUPFAM" id="SSF50630">
    <property type="entry name" value="Acid proteases"/>
    <property type="match status" value="1"/>
</dbReference>
<dbReference type="InterPro" id="IPR021109">
    <property type="entry name" value="Peptidase_aspartic_dom_sf"/>
</dbReference>
<dbReference type="GO" id="GO:0006508">
    <property type="term" value="P:proteolysis"/>
    <property type="evidence" value="ECO:0007669"/>
    <property type="project" value="UniProtKB-KW"/>
</dbReference>
<evidence type="ECO:0000256" key="17">
    <source>
        <dbReference type="RuleBase" id="RU000454"/>
    </source>
</evidence>
<dbReference type="EMBL" id="QLNT01000023">
    <property type="protein sequence ID" value="KAF3060599.1"/>
    <property type="molecule type" value="Genomic_DNA"/>
</dbReference>
<dbReference type="CDD" id="cd01886">
    <property type="entry name" value="EF-G"/>
    <property type="match status" value="1"/>
</dbReference>
<evidence type="ECO:0000256" key="7">
    <source>
        <dbReference type="ARBA" id="ARBA00022750"/>
    </source>
</evidence>
<comment type="function">
    <text evidence="14">Catalyzes the GTP-dependent ribosomal translocation step during translation elongation. During this step, the ribosome changes from the pre-translocational (PRE) to the post-translocational (POST) state as the newly formed A-site-bound peptidyl-tRNA and P-site-bound deacylated tRNA move to the P and E sites, respectively. Catalyzes the coordinated movement of the two tRNA molecules, the mRNA and conformational changes in the ribosome.</text>
</comment>
<dbReference type="SMART" id="SM00838">
    <property type="entry name" value="EFG_C"/>
    <property type="match status" value="1"/>
</dbReference>
<keyword evidence="5 19" id="KW-0732">Signal</keyword>
<dbReference type="FunFam" id="3.40.50.300:FF:000558">
    <property type="entry name" value="Elongation factor G, mitochondrial"/>
    <property type="match status" value="1"/>
</dbReference>
<feature type="domain" description="Peptidase A1" evidence="21">
    <location>
        <begin position="55"/>
        <end position="398"/>
    </location>
</feature>
<dbReference type="Pfam" id="PF14492">
    <property type="entry name" value="EFG_III"/>
    <property type="match status" value="1"/>
</dbReference>
<dbReference type="NCBIfam" id="TIGR00484">
    <property type="entry name" value="EF-G"/>
    <property type="match status" value="1"/>
</dbReference>
<comment type="similarity">
    <text evidence="15">Belongs to the GTP-binding elongation factor family. EF-G/EF-2 subfamily.</text>
</comment>
<dbReference type="InterPro" id="IPR004161">
    <property type="entry name" value="EFTu-like_2"/>
</dbReference>
<dbReference type="GO" id="GO:0003924">
    <property type="term" value="F:GTPase activity"/>
    <property type="evidence" value="ECO:0007669"/>
    <property type="project" value="UniProtKB-UniRule"/>
</dbReference>
<evidence type="ECO:0000256" key="12">
    <source>
        <dbReference type="ARBA" id="ARBA00023128"/>
    </source>
</evidence>
<dbReference type="NCBIfam" id="NF009381">
    <property type="entry name" value="PRK12740.1-5"/>
    <property type="match status" value="1"/>
</dbReference>
<evidence type="ECO:0000256" key="9">
    <source>
        <dbReference type="ARBA" id="ARBA00022801"/>
    </source>
</evidence>
<dbReference type="HAMAP" id="MF_00054_B">
    <property type="entry name" value="EF_G_EF_2_B"/>
    <property type="match status" value="1"/>
</dbReference>
<dbReference type="Pfam" id="PF00679">
    <property type="entry name" value="EFG_C"/>
    <property type="match status" value="1"/>
</dbReference>
<feature type="binding site" evidence="15">
    <location>
        <begin position="552"/>
        <end position="559"/>
    </location>
    <ligand>
        <name>GTP</name>
        <dbReference type="ChEBI" id="CHEBI:37565"/>
    </ligand>
</feature>
<dbReference type="GO" id="GO:0005525">
    <property type="term" value="F:GTP binding"/>
    <property type="evidence" value="ECO:0007669"/>
    <property type="project" value="UniProtKB-UniRule"/>
</dbReference>
<evidence type="ECO:0000313" key="23">
    <source>
        <dbReference type="Proteomes" id="UP000801864"/>
    </source>
</evidence>
<keyword evidence="12 15" id="KW-0496">Mitochondrion</keyword>
<dbReference type="InterPro" id="IPR009022">
    <property type="entry name" value="EFG_III"/>
</dbReference>
<dbReference type="Proteomes" id="UP000801864">
    <property type="component" value="Unassembled WGS sequence"/>
</dbReference>
<evidence type="ECO:0000256" key="5">
    <source>
        <dbReference type="ARBA" id="ARBA00022729"/>
    </source>
</evidence>
<organism evidence="22 23">
    <name type="scientific">Trichoderma lentiforme</name>
    <dbReference type="NCBI Taxonomy" id="1567552"/>
    <lineage>
        <taxon>Eukaryota</taxon>
        <taxon>Fungi</taxon>
        <taxon>Dikarya</taxon>
        <taxon>Ascomycota</taxon>
        <taxon>Pezizomycotina</taxon>
        <taxon>Sordariomycetes</taxon>
        <taxon>Hypocreomycetidae</taxon>
        <taxon>Hypocreales</taxon>
        <taxon>Hypocreaceae</taxon>
        <taxon>Trichoderma</taxon>
    </lineage>
</organism>
<dbReference type="InterPro" id="IPR041095">
    <property type="entry name" value="EFG_II"/>
</dbReference>
<dbReference type="Gene3D" id="2.40.70.10">
    <property type="entry name" value="Acid Proteases"/>
    <property type="match status" value="2"/>
</dbReference>
<dbReference type="InterPro" id="IPR005517">
    <property type="entry name" value="Transl_elong_EFG/EF2_IV"/>
</dbReference>
<evidence type="ECO:0000259" key="21">
    <source>
        <dbReference type="PROSITE" id="PS51767"/>
    </source>
</evidence>
<dbReference type="InterPro" id="IPR001461">
    <property type="entry name" value="Aspartic_peptidase_A1"/>
</dbReference>
<evidence type="ECO:0000256" key="19">
    <source>
        <dbReference type="SAM" id="SignalP"/>
    </source>
</evidence>
<dbReference type="SMART" id="SM00889">
    <property type="entry name" value="EFG_IV"/>
    <property type="match status" value="1"/>
</dbReference>
<feature type="active site" evidence="16">
    <location>
        <position position="275"/>
    </location>
</feature>
<dbReference type="Pfam" id="PF03764">
    <property type="entry name" value="EFG_IV"/>
    <property type="match status" value="1"/>
</dbReference>
<keyword evidence="13 15" id="KW-0342">GTP-binding</keyword>
<dbReference type="InterPro" id="IPR014721">
    <property type="entry name" value="Ribsml_uS5_D2-typ_fold_subgr"/>
</dbReference>
<evidence type="ECO:0000256" key="10">
    <source>
        <dbReference type="ARBA" id="ARBA00022917"/>
    </source>
</evidence>
<dbReference type="InterPro" id="IPR033121">
    <property type="entry name" value="PEPTIDASE_A1"/>
</dbReference>
<dbReference type="SUPFAM" id="SSF50447">
    <property type="entry name" value="Translation proteins"/>
    <property type="match status" value="1"/>
</dbReference>
<dbReference type="GO" id="GO:0004190">
    <property type="term" value="F:aspartic-type endopeptidase activity"/>
    <property type="evidence" value="ECO:0007669"/>
    <property type="project" value="UniProtKB-KW"/>
</dbReference>
<evidence type="ECO:0000313" key="22">
    <source>
        <dbReference type="EMBL" id="KAF3060599.1"/>
    </source>
</evidence>
<dbReference type="SUPFAM" id="SSF54980">
    <property type="entry name" value="EF-G C-terminal domain-like"/>
    <property type="match status" value="2"/>
</dbReference>
<dbReference type="Gene3D" id="3.30.70.240">
    <property type="match status" value="1"/>
</dbReference>
<dbReference type="FunFam" id="3.30.70.240:FF:000015">
    <property type="entry name" value="Elongation factor G, mitochondrial"/>
    <property type="match status" value="1"/>
</dbReference>
<comment type="pathway">
    <text evidence="15">Protein biosynthesis; polypeptide chain elongation.</text>
</comment>
<feature type="chain" id="PRO_5040180167" description="Elongation factor G, mitochondrial" evidence="19">
    <location>
        <begin position="20"/>
        <end position="1244"/>
    </location>
</feature>
<keyword evidence="11" id="KW-0809">Transit peptide</keyword>
<feature type="compositionally biased region" description="Low complexity" evidence="18">
    <location>
        <begin position="431"/>
        <end position="446"/>
    </location>
</feature>
<comment type="function">
    <text evidence="15">Mitochondrial GTPase that catalyzes the GTP-dependent ribosomal translocation step during translation elongation. During this step, the ribosome changes from the pre-translocational (PRE) to the post-translocational (POST) state as the newly formed A-site-bound peptidyl-tRNA and P-site-bound deacylated tRNA move to the P and E sites, respectively. Catalyzes the coordinated movement of the two tRNA molecules, the mRNA and conformational changes in the ribosome.</text>
</comment>
<feature type="signal peptide" evidence="19">
    <location>
        <begin position="1"/>
        <end position="19"/>
    </location>
</feature>
<keyword evidence="7 17" id="KW-0064">Aspartyl protease</keyword>
<evidence type="ECO:0000256" key="18">
    <source>
        <dbReference type="SAM" id="MobiDB-lite"/>
    </source>
</evidence>
<dbReference type="InterPro" id="IPR020568">
    <property type="entry name" value="Ribosomal_Su5_D2-typ_SF"/>
</dbReference>
<dbReference type="GO" id="GO:0003746">
    <property type="term" value="F:translation elongation factor activity"/>
    <property type="evidence" value="ECO:0007669"/>
    <property type="project" value="UniProtKB-UniRule"/>
</dbReference>
<keyword evidence="8 15" id="KW-0251">Elongation factor</keyword>
<feature type="binding site" evidence="15">
    <location>
        <begin position="627"/>
        <end position="631"/>
    </location>
    <ligand>
        <name>GTP</name>
        <dbReference type="ChEBI" id="CHEBI:37565"/>
    </ligand>
</feature>
<dbReference type="InterPro" id="IPR031157">
    <property type="entry name" value="G_TR_CS"/>
</dbReference>
<evidence type="ECO:0000256" key="11">
    <source>
        <dbReference type="ARBA" id="ARBA00022946"/>
    </source>
</evidence>
<evidence type="ECO:0000256" key="4">
    <source>
        <dbReference type="ARBA" id="ARBA00022670"/>
    </source>
</evidence>
<evidence type="ECO:0000256" key="8">
    <source>
        <dbReference type="ARBA" id="ARBA00022768"/>
    </source>
</evidence>
<dbReference type="GO" id="GO:0005739">
    <property type="term" value="C:mitochondrion"/>
    <property type="evidence" value="ECO:0007669"/>
    <property type="project" value="UniProtKB-SubCell"/>
</dbReference>
<dbReference type="Gene3D" id="2.40.30.10">
    <property type="entry name" value="Translation factors"/>
    <property type="match status" value="1"/>
</dbReference>
<dbReference type="PROSITE" id="PS51767">
    <property type="entry name" value="PEPTIDASE_A1"/>
    <property type="match status" value="1"/>
</dbReference>
<dbReference type="Pfam" id="PF00009">
    <property type="entry name" value="GTP_EFTU"/>
    <property type="match status" value="1"/>
</dbReference>
<evidence type="ECO:0000256" key="14">
    <source>
        <dbReference type="ARBA" id="ARBA00024731"/>
    </source>
</evidence>
<feature type="binding site" evidence="15">
    <location>
        <begin position="681"/>
        <end position="684"/>
    </location>
    <ligand>
        <name>GTP</name>
        <dbReference type="ChEBI" id="CHEBI:37565"/>
    </ligand>
</feature>
<gene>
    <name evidence="15" type="primary">MEF1</name>
    <name evidence="22" type="ORF">CFAM422_011299</name>
</gene>
<keyword evidence="23" id="KW-1185">Reference proteome</keyword>
<keyword evidence="9 17" id="KW-0378">Hydrolase</keyword>
<dbReference type="InterPro" id="IPR000795">
    <property type="entry name" value="T_Tr_GTP-bd_dom"/>
</dbReference>
<dbReference type="PROSITE" id="PS51722">
    <property type="entry name" value="G_TR_2"/>
    <property type="match status" value="1"/>
</dbReference>
<dbReference type="InterPro" id="IPR035647">
    <property type="entry name" value="EFG_III/V"/>
</dbReference>
<dbReference type="InterPro" id="IPR004540">
    <property type="entry name" value="Transl_elong_EFG/EF2"/>
</dbReference>
<dbReference type="Pfam" id="PF03144">
    <property type="entry name" value="GTP_EFTU_D2"/>
    <property type="match status" value="1"/>
</dbReference>
<evidence type="ECO:0000256" key="15">
    <source>
        <dbReference type="HAMAP-Rule" id="MF_03061"/>
    </source>
</evidence>
<dbReference type="CDD" id="cd04097">
    <property type="entry name" value="mtEFG1_C"/>
    <property type="match status" value="1"/>
</dbReference>
<dbReference type="CDD" id="cd16262">
    <property type="entry name" value="EFG_III"/>
    <property type="match status" value="1"/>
</dbReference>
<dbReference type="InterPro" id="IPR033876">
    <property type="entry name" value="SAP-like"/>
</dbReference>
<dbReference type="Gene3D" id="3.40.50.300">
    <property type="entry name" value="P-loop containing nucleotide triphosphate hydrolases"/>
    <property type="match status" value="1"/>
</dbReference>
<keyword evidence="6 15" id="KW-0547">Nucleotide-binding</keyword>
<dbReference type="CDD" id="cd01434">
    <property type="entry name" value="EFG_mtEFG1_IV"/>
    <property type="match status" value="1"/>
</dbReference>
<evidence type="ECO:0000256" key="16">
    <source>
        <dbReference type="PIRSR" id="PIRSR601461-1"/>
    </source>
</evidence>
<name>A0A9P5C7P8_9HYPO</name>
<dbReference type="InterPro" id="IPR009000">
    <property type="entry name" value="Transl_B-barrel_sf"/>
</dbReference>
<keyword evidence="4 17" id="KW-0645">Protease</keyword>
<feature type="compositionally biased region" description="Polar residues" evidence="18">
    <location>
        <begin position="420"/>
        <end position="430"/>
    </location>
</feature>